<dbReference type="SUPFAM" id="SSF56436">
    <property type="entry name" value="C-type lectin-like"/>
    <property type="match status" value="1"/>
</dbReference>
<protein>
    <submittedName>
        <fullName evidence="3">Formylglycine-generating enzyme family protein</fullName>
    </submittedName>
</protein>
<proteinExistence type="predicted"/>
<dbReference type="InterPro" id="IPR051043">
    <property type="entry name" value="Sulfatase_Mod_Factor_Kinase"/>
</dbReference>
<dbReference type="Pfam" id="PF03781">
    <property type="entry name" value="FGE-sulfatase"/>
    <property type="match status" value="1"/>
</dbReference>
<dbReference type="RefSeq" id="WP_061259237.1">
    <property type="nucleotide sequence ID" value="NZ_JBFALK010000022.1"/>
</dbReference>
<dbReference type="PANTHER" id="PTHR23150">
    <property type="entry name" value="SULFATASE MODIFYING FACTOR 1, 2"/>
    <property type="match status" value="1"/>
</dbReference>
<dbReference type="InterPro" id="IPR016187">
    <property type="entry name" value="CTDL_fold"/>
</dbReference>
<sequence length="311" mass="34354">MTEHCCAPGRTAEGREEPRTVALSPTPRRVSGLVALDGGTFRMGTDDREGFPTDGEGPVRAVTVRPFRLARTAVTNAQFAAFVKATGYVTEAERFGWSYVFHLLAPGNARRHAPSPEGTPWWLAIEGAAWHAPQGPGSTVDDRREHPVVHVSWEDARAYCAWAGGRLPTEAEWEYAARGGLDQARYPWGDELTPRGQHRCNIWQGRFPTHNTEEDGHLGTAPVKTYRPNGYGLYNMVGNVWEWCADWFATDHLSRPLDDPRGPETGTARVLRGGSYLCHDSYCNRYRVAARSANTPDSSSGNTGFRIAADL</sequence>
<evidence type="ECO:0000313" key="4">
    <source>
        <dbReference type="Proteomes" id="UP001551675"/>
    </source>
</evidence>
<keyword evidence="4" id="KW-1185">Reference proteome</keyword>
<evidence type="ECO:0000313" key="3">
    <source>
        <dbReference type="EMBL" id="MEV0973468.1"/>
    </source>
</evidence>
<evidence type="ECO:0000259" key="2">
    <source>
        <dbReference type="Pfam" id="PF03781"/>
    </source>
</evidence>
<dbReference type="InterPro" id="IPR005532">
    <property type="entry name" value="SUMF_dom"/>
</dbReference>
<accession>A0ABV3GP99</accession>
<reference evidence="3 4" key="1">
    <citation type="submission" date="2024-06" db="EMBL/GenBank/DDBJ databases">
        <title>The Natural Products Discovery Center: Release of the First 8490 Sequenced Strains for Exploring Actinobacteria Biosynthetic Diversity.</title>
        <authorList>
            <person name="Kalkreuter E."/>
            <person name="Kautsar S.A."/>
            <person name="Yang D."/>
            <person name="Bader C.D."/>
            <person name="Teijaro C.N."/>
            <person name="Fluegel L."/>
            <person name="Davis C.M."/>
            <person name="Simpson J.R."/>
            <person name="Lauterbach L."/>
            <person name="Steele A.D."/>
            <person name="Gui C."/>
            <person name="Meng S."/>
            <person name="Li G."/>
            <person name="Viehrig K."/>
            <person name="Ye F."/>
            <person name="Su P."/>
            <person name="Kiefer A.F."/>
            <person name="Nichols A."/>
            <person name="Cepeda A.J."/>
            <person name="Yan W."/>
            <person name="Fan B."/>
            <person name="Jiang Y."/>
            <person name="Adhikari A."/>
            <person name="Zheng C.-J."/>
            <person name="Schuster L."/>
            <person name="Cowan T.M."/>
            <person name="Smanski M.J."/>
            <person name="Chevrette M.G."/>
            <person name="De Carvalho L.P.S."/>
            <person name="Shen B."/>
        </authorList>
    </citation>
    <scope>NUCLEOTIDE SEQUENCE [LARGE SCALE GENOMIC DNA]</scope>
    <source>
        <strain evidence="3 4">NPDC050100</strain>
    </source>
</reference>
<name>A0ABV3GP99_MICGL</name>
<evidence type="ECO:0000256" key="1">
    <source>
        <dbReference type="SAM" id="MobiDB-lite"/>
    </source>
</evidence>
<dbReference type="PANTHER" id="PTHR23150:SF19">
    <property type="entry name" value="FORMYLGLYCINE-GENERATING ENZYME"/>
    <property type="match status" value="1"/>
</dbReference>
<feature type="region of interest" description="Disordered" evidence="1">
    <location>
        <begin position="1"/>
        <end position="21"/>
    </location>
</feature>
<dbReference type="Proteomes" id="UP001551675">
    <property type="component" value="Unassembled WGS sequence"/>
</dbReference>
<dbReference type="Gene3D" id="3.90.1580.10">
    <property type="entry name" value="paralog of FGE (formylglycine-generating enzyme)"/>
    <property type="match status" value="1"/>
</dbReference>
<dbReference type="EMBL" id="JBFALK010000022">
    <property type="protein sequence ID" value="MEV0973468.1"/>
    <property type="molecule type" value="Genomic_DNA"/>
</dbReference>
<feature type="domain" description="Sulfatase-modifying factor enzyme-like" evidence="2">
    <location>
        <begin position="31"/>
        <end position="308"/>
    </location>
</feature>
<dbReference type="InterPro" id="IPR042095">
    <property type="entry name" value="SUMF_sf"/>
</dbReference>
<gene>
    <name evidence="3" type="ORF">AB0I59_33115</name>
</gene>
<comment type="caution">
    <text evidence="3">The sequence shown here is derived from an EMBL/GenBank/DDBJ whole genome shotgun (WGS) entry which is preliminary data.</text>
</comment>
<organism evidence="3 4">
    <name type="scientific">Microtetraspora glauca</name>
    <dbReference type="NCBI Taxonomy" id="1996"/>
    <lineage>
        <taxon>Bacteria</taxon>
        <taxon>Bacillati</taxon>
        <taxon>Actinomycetota</taxon>
        <taxon>Actinomycetes</taxon>
        <taxon>Streptosporangiales</taxon>
        <taxon>Streptosporangiaceae</taxon>
        <taxon>Microtetraspora</taxon>
    </lineage>
</organism>